<evidence type="ECO:0000256" key="1">
    <source>
        <dbReference type="SAM" id="MobiDB-lite"/>
    </source>
</evidence>
<feature type="transmembrane region" description="Helical" evidence="2">
    <location>
        <begin position="513"/>
        <end position="535"/>
    </location>
</feature>
<dbReference type="PANTHER" id="PTHR38337:SF1">
    <property type="entry name" value="GUSTATORY RECEPTOR"/>
    <property type="match status" value="1"/>
</dbReference>
<dbReference type="KEGG" id="aqu:105313927"/>
<organism evidence="3">
    <name type="scientific">Amphimedon queenslandica</name>
    <name type="common">Sponge</name>
    <dbReference type="NCBI Taxonomy" id="400682"/>
    <lineage>
        <taxon>Eukaryota</taxon>
        <taxon>Metazoa</taxon>
        <taxon>Porifera</taxon>
        <taxon>Demospongiae</taxon>
        <taxon>Heteroscleromorpha</taxon>
        <taxon>Haplosclerida</taxon>
        <taxon>Niphatidae</taxon>
        <taxon>Amphimedon</taxon>
    </lineage>
</organism>
<dbReference type="PANTHER" id="PTHR38337">
    <property type="entry name" value="AGAP010540-PA"/>
    <property type="match status" value="1"/>
</dbReference>
<keyword evidence="2" id="KW-0812">Transmembrane</keyword>
<feature type="transmembrane region" description="Helical" evidence="2">
    <location>
        <begin position="174"/>
        <end position="195"/>
    </location>
</feature>
<dbReference type="AlphaFoldDB" id="A0A1X7U4M9"/>
<reference evidence="3" key="2">
    <citation type="submission" date="2017-05" db="UniProtKB">
        <authorList>
            <consortium name="EnsemblMetazoa"/>
        </authorList>
    </citation>
    <scope>IDENTIFICATION</scope>
</reference>
<feature type="compositionally biased region" description="Polar residues" evidence="1">
    <location>
        <begin position="37"/>
        <end position="60"/>
    </location>
</feature>
<name>A0A1X7U4M9_AMPQE</name>
<keyword evidence="2" id="KW-1133">Transmembrane helix</keyword>
<dbReference type="OrthoDB" id="6020333at2759"/>
<evidence type="ECO:0000313" key="3">
    <source>
        <dbReference type="EnsemblMetazoa" id="Aqu2.1.22700_001"/>
    </source>
</evidence>
<keyword evidence="2" id="KW-0472">Membrane</keyword>
<reference evidence="4" key="1">
    <citation type="journal article" date="2010" name="Nature">
        <title>The Amphimedon queenslandica genome and the evolution of animal complexity.</title>
        <authorList>
            <person name="Srivastava M."/>
            <person name="Simakov O."/>
            <person name="Chapman J."/>
            <person name="Fahey B."/>
            <person name="Gauthier M.E."/>
            <person name="Mitros T."/>
            <person name="Richards G.S."/>
            <person name="Conaco C."/>
            <person name="Dacre M."/>
            <person name="Hellsten U."/>
            <person name="Larroux C."/>
            <person name="Putnam N.H."/>
            <person name="Stanke M."/>
            <person name="Adamska M."/>
            <person name="Darling A."/>
            <person name="Degnan S.M."/>
            <person name="Oakley T.H."/>
            <person name="Plachetzki D.C."/>
            <person name="Zhai Y."/>
            <person name="Adamski M."/>
            <person name="Calcino A."/>
            <person name="Cummins S.F."/>
            <person name="Goodstein D.M."/>
            <person name="Harris C."/>
            <person name="Jackson D.J."/>
            <person name="Leys S.P."/>
            <person name="Shu S."/>
            <person name="Woodcroft B.J."/>
            <person name="Vervoort M."/>
            <person name="Kosik K.S."/>
            <person name="Manning G."/>
            <person name="Degnan B.M."/>
            <person name="Rokhsar D.S."/>
        </authorList>
    </citation>
    <scope>NUCLEOTIDE SEQUENCE [LARGE SCALE GENOMIC DNA]</scope>
</reference>
<evidence type="ECO:0000256" key="2">
    <source>
        <dbReference type="SAM" id="Phobius"/>
    </source>
</evidence>
<feature type="transmembrane region" description="Helical" evidence="2">
    <location>
        <begin position="276"/>
        <end position="302"/>
    </location>
</feature>
<feature type="region of interest" description="Disordered" evidence="1">
    <location>
        <begin position="1"/>
        <end position="60"/>
    </location>
</feature>
<accession>A0A1X7U4M9</accession>
<dbReference type="InParanoid" id="A0A1X7U4M9"/>
<feature type="transmembrane region" description="Helical" evidence="2">
    <location>
        <begin position="227"/>
        <end position="246"/>
    </location>
</feature>
<sequence>MSSYDTPLITHSYEESTSTRMDLDHSGPSTGYVALPSSDNSANRGGSRRTLNSTYLSGRQSQQQNVQHLSLYSHDDNGDTAVEVLDIPSRTSTNDDETTGGIIEGRLTASFTDSTGGYDNLAGVGTFGWDEPSTTIALDLCKKYVLNPYHILLKLIGWRSFRSRFDPAPLYKRICNVVYPIFIFSMLIFACIAQITTCFSRSQSQAPVKKGNYSVLMCDDHIVTQDLISYLLILSSYIVGFVIFRFSETENLSSLSETVFLSYNYTSVNKSRKRPVFVLLGFLVSGVLWFFLSFGVSILRIFALKLDKSNTLIHWFTNSTYQLTIDQHVYDGLHYSLVSFAMLGFVFFDLLYIAVVINYASQCQMLSFYIDNIVDKVQNKHYKNLNTATKEVYHVYEFLKVLNGKLAFITTAVIFVFVVNVISSYKDLSGNDPHYATGIALGFLNVFQWILAVVFPVAMATLLTAKGRSIRTLGLQVACRPFVFSDTPDLELEMFLNYTNSTRYAAKIALVPMYPAFVIGGSFILFLLVTLGIFVPRVNSVSWF</sequence>
<dbReference type="EnsemblMetazoa" id="XM_020000543.1">
    <property type="protein sequence ID" value="XP_019856102.1"/>
    <property type="gene ID" value="LOC105313927"/>
</dbReference>
<proteinExistence type="predicted"/>
<evidence type="ECO:0000313" key="4">
    <source>
        <dbReference type="Proteomes" id="UP000007879"/>
    </source>
</evidence>
<dbReference type="Proteomes" id="UP000007879">
    <property type="component" value="Unassembled WGS sequence"/>
</dbReference>
<keyword evidence="4" id="KW-1185">Reference proteome</keyword>
<feature type="transmembrane region" description="Helical" evidence="2">
    <location>
        <begin position="446"/>
        <end position="465"/>
    </location>
</feature>
<gene>
    <name evidence="3" type="primary">105313927</name>
</gene>
<dbReference type="EnsemblMetazoa" id="Aqu2.1.22700_001">
    <property type="protein sequence ID" value="Aqu2.1.22700_001"/>
    <property type="gene ID" value="Aqu2.1.22700"/>
</dbReference>
<feature type="transmembrane region" description="Helical" evidence="2">
    <location>
        <begin position="406"/>
        <end position="426"/>
    </location>
</feature>
<feature type="transmembrane region" description="Helical" evidence="2">
    <location>
        <begin position="337"/>
        <end position="360"/>
    </location>
</feature>
<protein>
    <submittedName>
        <fullName evidence="3">Uncharacterized protein</fullName>
    </submittedName>
</protein>